<dbReference type="RefSeq" id="WP_019424265.1">
    <property type="nucleotide sequence ID" value="NZ_JAJNBZ010000014.1"/>
</dbReference>
<accession>A0ABS8YL95</accession>
<name>A0ABS8YL95_9BACL</name>
<evidence type="ECO:0000313" key="1">
    <source>
        <dbReference type="EMBL" id="MCE5171052.1"/>
    </source>
</evidence>
<comment type="caution">
    <text evidence="1">The sequence shown here is derived from an EMBL/GenBank/DDBJ whole genome shotgun (WGS) entry which is preliminary data.</text>
</comment>
<dbReference type="EMBL" id="JAJNBZ010000014">
    <property type="protein sequence ID" value="MCE5171052.1"/>
    <property type="molecule type" value="Genomic_DNA"/>
</dbReference>
<protein>
    <submittedName>
        <fullName evidence="1">Uncharacterized protein</fullName>
    </submittedName>
</protein>
<gene>
    <name evidence="1" type="ORF">LQV63_17260</name>
</gene>
<dbReference type="Proteomes" id="UP001199916">
    <property type="component" value="Unassembled WGS sequence"/>
</dbReference>
<proteinExistence type="predicted"/>
<evidence type="ECO:0000313" key="2">
    <source>
        <dbReference type="Proteomes" id="UP001199916"/>
    </source>
</evidence>
<keyword evidence="2" id="KW-1185">Reference proteome</keyword>
<sequence length="105" mass="12292">MGSFVFERDGRLGIQVPVLHVAWESLHWDERSAILAKWEEIRGLIPDRIKALERDIIGKQNALYDEEQFEVSCRLNSEIAELASIINDLHLWYNSHQEMDAKIHH</sequence>
<reference evidence="1 2" key="1">
    <citation type="submission" date="2021-11" db="EMBL/GenBank/DDBJ databases">
        <title>Draft genome sequence of Paenibacillus profundus YoMME, a new Gram-positive bacteria with exoelectrogenic properties.</title>
        <authorList>
            <person name="Hubenova Y."/>
            <person name="Hubenova E."/>
            <person name="Manasiev Y."/>
            <person name="Peykov S."/>
            <person name="Mitov M."/>
        </authorList>
    </citation>
    <scope>NUCLEOTIDE SEQUENCE [LARGE SCALE GENOMIC DNA]</scope>
    <source>
        <strain evidence="1 2">YoMME</strain>
    </source>
</reference>
<organism evidence="1 2">
    <name type="scientific">Paenibacillus profundus</name>
    <dbReference type="NCBI Taxonomy" id="1173085"/>
    <lineage>
        <taxon>Bacteria</taxon>
        <taxon>Bacillati</taxon>
        <taxon>Bacillota</taxon>
        <taxon>Bacilli</taxon>
        <taxon>Bacillales</taxon>
        <taxon>Paenibacillaceae</taxon>
        <taxon>Paenibacillus</taxon>
    </lineage>
</organism>